<dbReference type="Gene3D" id="2.10.109.10">
    <property type="entry name" value="Umud Fragment, subunit A"/>
    <property type="match status" value="2"/>
</dbReference>
<name>A0A517XZT1_9BACT</name>
<keyword evidence="9" id="KW-0812">Transmembrane</keyword>
<accession>A0A517XZT1</accession>
<evidence type="ECO:0000256" key="8">
    <source>
        <dbReference type="SAM" id="MobiDB-lite"/>
    </source>
</evidence>
<dbReference type="GO" id="GO:0004252">
    <property type="term" value="F:serine-type endopeptidase activity"/>
    <property type="evidence" value="ECO:0007669"/>
    <property type="project" value="InterPro"/>
</dbReference>
<comment type="catalytic activity">
    <reaction evidence="1">
        <text>Cleavage of hydrophobic, N-terminal signal or leader sequences from secreted and periplasmic proteins.</text>
        <dbReference type="EC" id="3.4.21.89"/>
    </reaction>
</comment>
<dbReference type="InterPro" id="IPR036286">
    <property type="entry name" value="LexA/Signal_pep-like_sf"/>
</dbReference>
<sequence>MAPADPKTKPPAPPRDHTREAVETIVFVVVLVLLLKLFVTEAFVIPTGSMAETLYGIQKIITCGKCGHEFPMNAHDEVQGQQGSGRKLVAAGYCCPNCRYHGRVADLKPVPEPRTGDRVLVLKPIYHFNGTGRPTRGDVVVFKFPRAPQEKWEAANYIKRCMAFGGETVGIHRGDLYATTTLTYPPDAKDASGNPLYPRPDDPNDLWRGGESTQTTDFRYPNNDQAVDFFEKSRQTGFAPGNGGFEILRPTEEQVLARARVVWDNDHQPPDLAGKTPPRWFSRPEATGKWNGDNPSQPKAFGHTADSLDFIRYQHLVWKREKKKDDAGKEVGDWQRTGEYWTWGDWRPNQTDPFETLTAGPVDNFLGYNDGLDVDPTTTLPHERRGNRSAQDTTWVGDLILECEADVQAGAEVVLEVSRGQTRFQARFAGGEVELVSTGPAGKSFGKRPTKITAGKYKLRFANVDARLWVWVDGKRIDFGTDADYPPASTVAAGQEDKEGWTEENDVAAPASVGAKGGVTVRGLKLMRDIYYTRFGGHASGADLYYVQPGHYLCLGDNSAHSSDSRSWGVVPERLMLGKAVFVFWPAWPHNRVGFIR</sequence>
<dbReference type="OrthoDB" id="9802919at2"/>
<dbReference type="SUPFAM" id="SSF51306">
    <property type="entry name" value="LexA/Signal peptidase"/>
    <property type="match status" value="2"/>
</dbReference>
<evidence type="ECO:0000259" key="10">
    <source>
        <dbReference type="Pfam" id="PF10502"/>
    </source>
</evidence>
<dbReference type="RefSeq" id="WP_145243122.1">
    <property type="nucleotide sequence ID" value="NZ_CP036273.1"/>
</dbReference>
<protein>
    <recommendedName>
        <fullName evidence="4">Signal peptidase I</fullName>
        <ecNumber evidence="3">3.4.21.89</ecNumber>
    </recommendedName>
    <alternativeName>
        <fullName evidence="6">Leader peptidase I</fullName>
    </alternativeName>
</protein>
<evidence type="ECO:0000256" key="5">
    <source>
        <dbReference type="ARBA" id="ARBA00022801"/>
    </source>
</evidence>
<keyword evidence="12" id="KW-1185">Reference proteome</keyword>
<feature type="domain" description="Peptidase S26" evidence="10">
    <location>
        <begin position="114"/>
        <end position="195"/>
    </location>
</feature>
<proteinExistence type="inferred from homology"/>
<evidence type="ECO:0000313" key="12">
    <source>
        <dbReference type="Proteomes" id="UP000319576"/>
    </source>
</evidence>
<dbReference type="Proteomes" id="UP000319576">
    <property type="component" value="Chromosome"/>
</dbReference>
<evidence type="ECO:0000256" key="2">
    <source>
        <dbReference type="ARBA" id="ARBA00009370"/>
    </source>
</evidence>
<dbReference type="KEGG" id="uli:ETAA1_50090"/>
<dbReference type="InterPro" id="IPR000223">
    <property type="entry name" value="Pept_S26A_signal_pept_1"/>
</dbReference>
<dbReference type="AlphaFoldDB" id="A0A517XZT1"/>
<evidence type="ECO:0000256" key="9">
    <source>
        <dbReference type="SAM" id="Phobius"/>
    </source>
</evidence>
<organism evidence="11 12">
    <name type="scientific">Urbifossiella limnaea</name>
    <dbReference type="NCBI Taxonomy" id="2528023"/>
    <lineage>
        <taxon>Bacteria</taxon>
        <taxon>Pseudomonadati</taxon>
        <taxon>Planctomycetota</taxon>
        <taxon>Planctomycetia</taxon>
        <taxon>Gemmatales</taxon>
        <taxon>Gemmataceae</taxon>
        <taxon>Urbifossiella</taxon>
    </lineage>
</organism>
<keyword evidence="9" id="KW-1133">Transmembrane helix</keyword>
<keyword evidence="5" id="KW-0378">Hydrolase</keyword>
<gene>
    <name evidence="11" type="ORF">ETAA1_50090</name>
</gene>
<evidence type="ECO:0000256" key="7">
    <source>
        <dbReference type="PIRSR" id="PIRSR600223-1"/>
    </source>
</evidence>
<keyword evidence="9" id="KW-0472">Membrane</keyword>
<dbReference type="InterPro" id="IPR019533">
    <property type="entry name" value="Peptidase_S26"/>
</dbReference>
<dbReference type="PROSITE" id="PS00761">
    <property type="entry name" value="SPASE_I_3"/>
    <property type="match status" value="1"/>
</dbReference>
<dbReference type="GO" id="GO:0009003">
    <property type="term" value="F:signal peptidase activity"/>
    <property type="evidence" value="ECO:0007669"/>
    <property type="project" value="UniProtKB-EC"/>
</dbReference>
<evidence type="ECO:0000256" key="4">
    <source>
        <dbReference type="ARBA" id="ARBA00019232"/>
    </source>
</evidence>
<evidence type="ECO:0000256" key="1">
    <source>
        <dbReference type="ARBA" id="ARBA00000677"/>
    </source>
</evidence>
<dbReference type="Pfam" id="PF10502">
    <property type="entry name" value="Peptidase_S26"/>
    <property type="match status" value="2"/>
</dbReference>
<comment type="similarity">
    <text evidence="2">Belongs to the peptidase S26 family.</text>
</comment>
<feature type="region of interest" description="Disordered" evidence="8">
    <location>
        <begin position="187"/>
        <end position="206"/>
    </location>
</feature>
<evidence type="ECO:0000256" key="3">
    <source>
        <dbReference type="ARBA" id="ARBA00013208"/>
    </source>
</evidence>
<dbReference type="PANTHER" id="PTHR43390">
    <property type="entry name" value="SIGNAL PEPTIDASE I"/>
    <property type="match status" value="1"/>
</dbReference>
<reference evidence="11 12" key="1">
    <citation type="submission" date="2019-02" db="EMBL/GenBank/DDBJ databases">
        <title>Deep-cultivation of Planctomycetes and their phenomic and genomic characterization uncovers novel biology.</title>
        <authorList>
            <person name="Wiegand S."/>
            <person name="Jogler M."/>
            <person name="Boedeker C."/>
            <person name="Pinto D."/>
            <person name="Vollmers J."/>
            <person name="Rivas-Marin E."/>
            <person name="Kohn T."/>
            <person name="Peeters S.H."/>
            <person name="Heuer A."/>
            <person name="Rast P."/>
            <person name="Oberbeckmann S."/>
            <person name="Bunk B."/>
            <person name="Jeske O."/>
            <person name="Meyerdierks A."/>
            <person name="Storesund J.E."/>
            <person name="Kallscheuer N."/>
            <person name="Luecker S."/>
            <person name="Lage O.M."/>
            <person name="Pohl T."/>
            <person name="Merkel B.J."/>
            <person name="Hornburger P."/>
            <person name="Mueller R.-W."/>
            <person name="Bruemmer F."/>
            <person name="Labrenz M."/>
            <person name="Spormann A.M."/>
            <person name="Op den Camp H."/>
            <person name="Overmann J."/>
            <person name="Amann R."/>
            <person name="Jetten M.S.M."/>
            <person name="Mascher T."/>
            <person name="Medema M.H."/>
            <person name="Devos D.P."/>
            <person name="Kaster A.-K."/>
            <person name="Ovreas L."/>
            <person name="Rohde M."/>
            <person name="Galperin M.Y."/>
            <person name="Jogler C."/>
        </authorList>
    </citation>
    <scope>NUCLEOTIDE SEQUENCE [LARGE SCALE GENOMIC DNA]</scope>
    <source>
        <strain evidence="11 12">ETA_A1</strain>
    </source>
</reference>
<dbReference type="EC" id="3.4.21.89" evidence="3"/>
<feature type="active site" evidence="7">
    <location>
        <position position="159"/>
    </location>
</feature>
<dbReference type="GO" id="GO:0006465">
    <property type="term" value="P:signal peptide processing"/>
    <property type="evidence" value="ECO:0007669"/>
    <property type="project" value="InterPro"/>
</dbReference>
<evidence type="ECO:0000256" key="6">
    <source>
        <dbReference type="ARBA" id="ARBA00029906"/>
    </source>
</evidence>
<dbReference type="EMBL" id="CP036273">
    <property type="protein sequence ID" value="QDU23019.1"/>
    <property type="molecule type" value="Genomic_DNA"/>
</dbReference>
<dbReference type="PANTHER" id="PTHR43390:SF1">
    <property type="entry name" value="CHLOROPLAST PROCESSING PEPTIDASE"/>
    <property type="match status" value="1"/>
</dbReference>
<dbReference type="CDD" id="cd06530">
    <property type="entry name" value="S26_SPase_I"/>
    <property type="match status" value="2"/>
</dbReference>
<dbReference type="GO" id="GO:0016020">
    <property type="term" value="C:membrane"/>
    <property type="evidence" value="ECO:0007669"/>
    <property type="project" value="InterPro"/>
</dbReference>
<feature type="active site" evidence="7">
    <location>
        <position position="49"/>
    </location>
</feature>
<evidence type="ECO:0000313" key="11">
    <source>
        <dbReference type="EMBL" id="QDU23019.1"/>
    </source>
</evidence>
<feature type="domain" description="Peptidase S26" evidence="10">
    <location>
        <begin position="543"/>
        <end position="585"/>
    </location>
</feature>
<dbReference type="InterPro" id="IPR019758">
    <property type="entry name" value="Pept_S26A_signal_pept_1_CS"/>
</dbReference>
<feature type="transmembrane region" description="Helical" evidence="9">
    <location>
        <begin position="21"/>
        <end position="39"/>
    </location>
</feature>